<evidence type="ECO:0000313" key="1">
    <source>
        <dbReference type="EMBL" id="KAA6323178.1"/>
    </source>
</evidence>
<dbReference type="PROSITE" id="PS51257">
    <property type="entry name" value="PROKAR_LIPOPROTEIN"/>
    <property type="match status" value="1"/>
</dbReference>
<sequence length="573" mass="62082">MKKLLVLPLSIFLLLIVCACEDIALKGKETCILNDTIRTNGTLTNASKVRLLHAGDTQLTPTPIGNLMQRLGIKQEDGVVFLTGIDGEIIASFSLPITEFLKDAYYDTTDKSLVLVFLVNDSGQEVEKTVTINASDLNEYSASNGLQLSNDQFSIKLDAETENYIAVSESGLKLTGINSALAGKADTYHTHTFSEITSKPTTLSGYGITDANFLPLSGGTLTGILTLRDNTDGDEDDISNVYNPNEAITTNPPQYSASIRNALSFKWFDTDYQIGNVRGSSTNSVGFGITQSNNNLLFRVSENGNYNYGDLSVVNGSVAANYLEAGYNINSDITETFRTSMFGNSAYDFRLKSFRNESTVVKFGAQWSSGIAFAGGDRHGFIIPNSVNKGIKVGAGALNTITWTDDIALLGANQTWTGEQTFNSLVTASSFINSNSNNNYVLLGGGGTKAVSDFAGSAPVSYASSVSWVANAYPLPVPEHNIQIFLEGYRVLISMTIGIQNTFSSFDRVCTFPEALRPKYPLLFPAHNVDGAERFNETLMFIIEQDGTLRCIDNLSSGMTIVFNATYYADTNL</sequence>
<comment type="caution">
    <text evidence="1">The sequence shown here is derived from an EMBL/GenBank/DDBJ whole genome shotgun (WGS) entry which is preliminary data.</text>
</comment>
<reference evidence="1" key="1">
    <citation type="submission" date="2019-03" db="EMBL/GenBank/DDBJ databases">
        <title>Single cell metagenomics reveals metabolic interactions within the superorganism composed of flagellate Streblomastix strix and complex community of Bacteroidetes bacteria on its surface.</title>
        <authorList>
            <person name="Treitli S.C."/>
            <person name="Kolisko M."/>
            <person name="Husnik F."/>
            <person name="Keeling P."/>
            <person name="Hampl V."/>
        </authorList>
    </citation>
    <scope>NUCLEOTIDE SEQUENCE</scope>
    <source>
        <strain evidence="1">STM</strain>
    </source>
</reference>
<name>A0A5J4QQ21_9ZZZZ</name>
<dbReference type="AlphaFoldDB" id="A0A5J4QQ21"/>
<organism evidence="1">
    <name type="scientific">termite gut metagenome</name>
    <dbReference type="NCBI Taxonomy" id="433724"/>
    <lineage>
        <taxon>unclassified sequences</taxon>
        <taxon>metagenomes</taxon>
        <taxon>organismal metagenomes</taxon>
    </lineage>
</organism>
<gene>
    <name evidence="1" type="ORF">EZS27_027358</name>
</gene>
<protein>
    <submittedName>
        <fullName evidence="1">Uncharacterized protein</fullName>
    </submittedName>
</protein>
<dbReference type="EMBL" id="SNRY01002866">
    <property type="protein sequence ID" value="KAA6323178.1"/>
    <property type="molecule type" value="Genomic_DNA"/>
</dbReference>
<proteinExistence type="predicted"/>
<accession>A0A5J4QQ21</accession>